<gene>
    <name evidence="5" type="ORF">C4B25_02775</name>
</gene>
<keyword evidence="2" id="KW-0479">Metal-binding</keyword>
<protein>
    <submittedName>
        <fullName evidence="5">ACP synthase</fullName>
    </submittedName>
</protein>
<dbReference type="InterPro" id="IPR037143">
    <property type="entry name" value="4-PPantetheinyl_Trfase_dom_sf"/>
</dbReference>
<evidence type="ECO:0000259" key="4">
    <source>
        <dbReference type="Pfam" id="PF01648"/>
    </source>
</evidence>
<proteinExistence type="predicted"/>
<dbReference type="SUPFAM" id="SSF56214">
    <property type="entry name" value="4'-phosphopantetheinyl transferase"/>
    <property type="match status" value="1"/>
</dbReference>
<dbReference type="OrthoDB" id="389495at2"/>
<dbReference type="Gene3D" id="3.90.470.20">
    <property type="entry name" value="4'-phosphopantetheinyl transferase domain"/>
    <property type="match status" value="1"/>
</dbReference>
<reference evidence="5 6" key="1">
    <citation type="submission" date="2018-02" db="EMBL/GenBank/DDBJ databases">
        <title>Mycoplasma marinum and Mycoplasma todarodis sp. nov., moderately halophilic and psychrotolerant mycoplasmas isolated from cephalopods.</title>
        <authorList>
            <person name="Viver T."/>
        </authorList>
    </citation>
    <scope>NUCLEOTIDE SEQUENCE [LARGE SCALE GENOMIC DNA]</scope>
    <source>
        <strain evidence="5 6">5H</strain>
    </source>
</reference>
<dbReference type="Proteomes" id="UP000291072">
    <property type="component" value="Unassembled WGS sequence"/>
</dbReference>
<dbReference type="AlphaFoldDB" id="A0A4R0XT34"/>
<evidence type="ECO:0000313" key="6">
    <source>
        <dbReference type="Proteomes" id="UP000291072"/>
    </source>
</evidence>
<dbReference type="EMBL" id="PSZP01000019">
    <property type="protein sequence ID" value="TCG10897.1"/>
    <property type="molecule type" value="Genomic_DNA"/>
</dbReference>
<feature type="domain" description="4'-phosphopantetheinyl transferase" evidence="4">
    <location>
        <begin position="2"/>
        <end position="62"/>
    </location>
</feature>
<keyword evidence="1" id="KW-0808">Transferase</keyword>
<accession>A0A4R0XT34</accession>
<keyword evidence="6" id="KW-1185">Reference proteome</keyword>
<evidence type="ECO:0000256" key="3">
    <source>
        <dbReference type="ARBA" id="ARBA00022842"/>
    </source>
</evidence>
<evidence type="ECO:0000256" key="1">
    <source>
        <dbReference type="ARBA" id="ARBA00022679"/>
    </source>
</evidence>
<organism evidence="5 6">
    <name type="scientific">Mycoplasma todarodis</name>
    <dbReference type="NCBI Taxonomy" id="1937191"/>
    <lineage>
        <taxon>Bacteria</taxon>
        <taxon>Bacillati</taxon>
        <taxon>Mycoplasmatota</taxon>
        <taxon>Mollicutes</taxon>
        <taxon>Mycoplasmataceae</taxon>
        <taxon>Mycoplasma</taxon>
    </lineage>
</organism>
<dbReference type="NCBIfam" id="TIGR00556">
    <property type="entry name" value="pantethn_trn"/>
    <property type="match status" value="1"/>
</dbReference>
<dbReference type="RefSeq" id="WP_131613532.1">
    <property type="nucleotide sequence ID" value="NZ_PSZP01000019.1"/>
</dbReference>
<dbReference type="GO" id="GO:0000287">
    <property type="term" value="F:magnesium ion binding"/>
    <property type="evidence" value="ECO:0007669"/>
    <property type="project" value="InterPro"/>
</dbReference>
<dbReference type="Pfam" id="PF01648">
    <property type="entry name" value="ACPS"/>
    <property type="match status" value="1"/>
</dbReference>
<dbReference type="InterPro" id="IPR004568">
    <property type="entry name" value="Ppantetheine-prot_Trfase_dom"/>
</dbReference>
<comment type="caution">
    <text evidence="5">The sequence shown here is derived from an EMBL/GenBank/DDBJ whole genome shotgun (WGS) entry which is preliminary data.</text>
</comment>
<evidence type="ECO:0000256" key="2">
    <source>
        <dbReference type="ARBA" id="ARBA00022723"/>
    </source>
</evidence>
<name>A0A4R0XT34_9MOLU</name>
<dbReference type="InterPro" id="IPR008278">
    <property type="entry name" value="4-PPantetheinyl_Trfase_dom"/>
</dbReference>
<sequence>MIGIDLTKVSRFKEKELQFAKRILTEKEFELFELSNNKTKFIATRWAIKEALFKADNSLRNYPHMEIEKNFGRYEFEGFEISTSDEEDLVIAMVINKEK</sequence>
<dbReference type="GO" id="GO:0008897">
    <property type="term" value="F:holo-[acyl-carrier-protein] synthase activity"/>
    <property type="evidence" value="ECO:0007669"/>
    <property type="project" value="InterPro"/>
</dbReference>
<keyword evidence="3" id="KW-0460">Magnesium</keyword>
<dbReference type="GO" id="GO:0006633">
    <property type="term" value="P:fatty acid biosynthetic process"/>
    <property type="evidence" value="ECO:0007669"/>
    <property type="project" value="InterPro"/>
</dbReference>
<evidence type="ECO:0000313" key="5">
    <source>
        <dbReference type="EMBL" id="TCG10897.1"/>
    </source>
</evidence>